<dbReference type="Gene3D" id="1.20.1600.10">
    <property type="entry name" value="Outer membrane efflux proteins (OEP)"/>
    <property type="match status" value="1"/>
</dbReference>
<dbReference type="PROSITE" id="PS51257">
    <property type="entry name" value="PROKAR_LIPOPROTEIN"/>
    <property type="match status" value="1"/>
</dbReference>
<dbReference type="InterPro" id="IPR003423">
    <property type="entry name" value="OMP_efflux"/>
</dbReference>
<dbReference type="EMBL" id="MLJW01000024">
    <property type="protein sequence ID" value="OIR09935.1"/>
    <property type="molecule type" value="Genomic_DNA"/>
</dbReference>
<dbReference type="Gene3D" id="2.20.200.10">
    <property type="entry name" value="Outer membrane efflux proteins (OEP)"/>
    <property type="match status" value="1"/>
</dbReference>
<dbReference type="SUPFAM" id="SSF56954">
    <property type="entry name" value="Outer membrane efflux proteins (OEP)"/>
    <property type="match status" value="1"/>
</dbReference>
<organism evidence="1">
    <name type="scientific">mine drainage metagenome</name>
    <dbReference type="NCBI Taxonomy" id="410659"/>
    <lineage>
        <taxon>unclassified sequences</taxon>
        <taxon>metagenomes</taxon>
        <taxon>ecological metagenomes</taxon>
    </lineage>
</organism>
<dbReference type="Pfam" id="PF02321">
    <property type="entry name" value="OEP"/>
    <property type="match status" value="2"/>
</dbReference>
<dbReference type="PANTHER" id="PTHR30203">
    <property type="entry name" value="OUTER MEMBRANE CATION EFFLUX PROTEIN"/>
    <property type="match status" value="1"/>
</dbReference>
<comment type="caution">
    <text evidence="1">The sequence shown here is derived from an EMBL/GenBank/DDBJ whole genome shotgun (WGS) entry which is preliminary data.</text>
</comment>
<dbReference type="GO" id="GO:0015562">
    <property type="term" value="F:efflux transmembrane transporter activity"/>
    <property type="evidence" value="ECO:0007669"/>
    <property type="project" value="InterPro"/>
</dbReference>
<dbReference type="AlphaFoldDB" id="A0A1J5SN83"/>
<protein>
    <submittedName>
        <fullName evidence="1">Toluene efflux pump outer membrane protein TtgI</fullName>
    </submittedName>
</protein>
<gene>
    <name evidence="1" type="primary">ttgI_1</name>
    <name evidence="1" type="ORF">GALL_78560</name>
</gene>
<dbReference type="PANTHER" id="PTHR30203:SF25">
    <property type="entry name" value="OUTER MEMBRANE PROTEIN-RELATED"/>
    <property type="match status" value="1"/>
</dbReference>
<evidence type="ECO:0000313" key="1">
    <source>
        <dbReference type="EMBL" id="OIR09935.1"/>
    </source>
</evidence>
<name>A0A1J5SN83_9ZZZZ</name>
<dbReference type="NCBIfam" id="TIGR01845">
    <property type="entry name" value="outer_NodT"/>
    <property type="match status" value="1"/>
</dbReference>
<dbReference type="GO" id="GO:0016020">
    <property type="term" value="C:membrane"/>
    <property type="evidence" value="ECO:0007669"/>
    <property type="project" value="InterPro"/>
</dbReference>
<accession>A0A1J5SN83</accession>
<sequence>MRRPLPILALAAALAACAPVGPDYHPPRPALPAAFDGRVAAKAARPTPLAGWWQGFHDPLLNRLAAMTLAGNLDLQIAGQRLEAARADRDAVAAAEQPSLGLGADYANERSSTLLTWPPGVGQYKTWDAGLQGSWEIDIFGGTRRAIEAADAESGMAEEDVNAAKVAVLGELVADYTLLRSDQHRLDIAHRNIAAQTDSLALTRRALKAGLGTEVDVARAEAAVKLSSAQVPVLEGGVQRLAHAIAVLTGQPPESLTAALYGQGGHDLMAPPLPAALPSDLLRNRPDIRRAERRIAAATARVGVATADLFPTFEIPLGIGPVTSNLANLFNIDSLVWTLGLSARQSVLDGGKRDARVRAAQAVSEADRLLYRRTVLGALREVEDRLTGIDTERRRHAFLVTAVEDDRIAFTQASRLYGAGLTDFLKVLDAERALSQAEDALAVSEAGEVLDIVGLYRAFGGGWQRPAAS</sequence>
<proteinExistence type="predicted"/>
<reference evidence="1" key="1">
    <citation type="submission" date="2016-10" db="EMBL/GenBank/DDBJ databases">
        <title>Sequence of Gallionella enrichment culture.</title>
        <authorList>
            <person name="Poehlein A."/>
            <person name="Muehling M."/>
            <person name="Daniel R."/>
        </authorList>
    </citation>
    <scope>NUCLEOTIDE SEQUENCE</scope>
</reference>
<dbReference type="InterPro" id="IPR010131">
    <property type="entry name" value="MdtP/NodT-like"/>
</dbReference>